<comment type="caution">
    <text evidence="1">The sequence shown here is derived from an EMBL/GenBank/DDBJ whole genome shotgun (WGS) entry which is preliminary data.</text>
</comment>
<evidence type="ECO:0000313" key="1">
    <source>
        <dbReference type="EMBL" id="RAP02360.1"/>
    </source>
</evidence>
<accession>A0A328Q6H9</accession>
<dbReference type="EMBL" id="NGJK01000095">
    <property type="protein sequence ID" value="RAP02360.1"/>
    <property type="molecule type" value="Genomic_DNA"/>
</dbReference>
<name>A0A328Q6H9_9EURY</name>
<dbReference type="Proteomes" id="UP000248557">
    <property type="component" value="Unassembled WGS sequence"/>
</dbReference>
<protein>
    <submittedName>
        <fullName evidence="1">Uncharacterized protein</fullName>
    </submittedName>
</protein>
<proteinExistence type="predicted"/>
<gene>
    <name evidence="1" type="ORF">CA615_07890</name>
</gene>
<feature type="non-terminal residue" evidence="1">
    <location>
        <position position="61"/>
    </location>
</feature>
<evidence type="ECO:0000313" key="2">
    <source>
        <dbReference type="Proteomes" id="UP000248557"/>
    </source>
</evidence>
<reference evidence="1 2" key="1">
    <citation type="submission" date="2017-05" db="EMBL/GenBank/DDBJ databases">
        <title>Host range expansion of the Methanosphaera genus to humans and monogastric animals involves recent and extensive reduction in genome content.</title>
        <authorList>
            <person name="Hoedt E.C."/>
            <person name="Volmer J.G."/>
            <person name="Parks D.H."/>
            <person name="Rosewarne C.P."/>
            <person name="Denman S.E."/>
            <person name="Mcsweeney C.S."/>
            <person name="O Cuiv P."/>
            <person name="Hugenholtz P."/>
            <person name="Tyson G.W."/>
            <person name="Morrison M."/>
        </authorList>
    </citation>
    <scope>NUCLEOTIDE SEQUENCE [LARGE SCALE GENOMIC DNA]</scope>
    <source>
        <strain evidence="1 2">PA5</strain>
    </source>
</reference>
<sequence>MLLVGASFASNDTTTISNEKITTLDNTHVVSNNTCISTKDNKIQKTNEYNKIDKIKVNNTK</sequence>
<organism evidence="1 2">
    <name type="scientific">Methanosphaera stadtmanae</name>
    <dbReference type="NCBI Taxonomy" id="2317"/>
    <lineage>
        <taxon>Archaea</taxon>
        <taxon>Methanobacteriati</taxon>
        <taxon>Methanobacteriota</taxon>
        <taxon>Methanomada group</taxon>
        <taxon>Methanobacteria</taxon>
        <taxon>Methanobacteriales</taxon>
        <taxon>Methanobacteriaceae</taxon>
        <taxon>Methanosphaera</taxon>
    </lineage>
</organism>
<dbReference type="AlphaFoldDB" id="A0A328Q6H9"/>